<evidence type="ECO:0000313" key="1">
    <source>
        <dbReference type="EMBL" id="CAA9246543.1"/>
    </source>
</evidence>
<protein>
    <submittedName>
        <fullName evidence="1">Uncharacterized protein</fullName>
    </submittedName>
</protein>
<name>A0A6J4IBK9_9ACTN</name>
<reference evidence="1" key="1">
    <citation type="submission" date="2020-02" db="EMBL/GenBank/DDBJ databases">
        <authorList>
            <person name="Meier V. D."/>
        </authorList>
    </citation>
    <scope>NUCLEOTIDE SEQUENCE</scope>
    <source>
        <strain evidence="1">AVDCRST_MAG57</strain>
    </source>
</reference>
<proteinExistence type="predicted"/>
<organism evidence="1">
    <name type="scientific">uncultured Blastococcus sp</name>
    <dbReference type="NCBI Taxonomy" id="217144"/>
    <lineage>
        <taxon>Bacteria</taxon>
        <taxon>Bacillati</taxon>
        <taxon>Actinomycetota</taxon>
        <taxon>Actinomycetes</taxon>
        <taxon>Geodermatophilales</taxon>
        <taxon>Geodermatophilaceae</taxon>
        <taxon>Blastococcus</taxon>
        <taxon>environmental samples</taxon>
    </lineage>
</organism>
<sequence>MLRKQIGAQEIHEPMKTVHQRVAVLHAIGYVQKQLMEVDGLSIDLARSDDLHPDQRAGDGFPHVWILQSSSDLCAKVCPVHSLAAAQKMLINRNNRCLVQAVALVPDPVLVGRTALMAGNDPGDETGDGSADERYGDVHPRSIQHIRMGPLERPVTLTSGRK</sequence>
<gene>
    <name evidence="1" type="ORF">AVDCRST_MAG57-1818</name>
</gene>
<dbReference type="AlphaFoldDB" id="A0A6J4IBK9"/>
<accession>A0A6J4IBK9</accession>
<dbReference type="EMBL" id="CADCTI010000159">
    <property type="protein sequence ID" value="CAA9246543.1"/>
    <property type="molecule type" value="Genomic_DNA"/>
</dbReference>